<feature type="compositionally biased region" description="Basic and acidic residues" evidence="1">
    <location>
        <begin position="73"/>
        <end position="87"/>
    </location>
</feature>
<protein>
    <submittedName>
        <fullName evidence="2">Uncharacterized protein</fullName>
    </submittedName>
</protein>
<accession>A0A5B0QHG8</accession>
<evidence type="ECO:0000313" key="3">
    <source>
        <dbReference type="Proteomes" id="UP000325313"/>
    </source>
</evidence>
<organism evidence="2 3">
    <name type="scientific">Puccinia graminis f. sp. tritici</name>
    <dbReference type="NCBI Taxonomy" id="56615"/>
    <lineage>
        <taxon>Eukaryota</taxon>
        <taxon>Fungi</taxon>
        <taxon>Dikarya</taxon>
        <taxon>Basidiomycota</taxon>
        <taxon>Pucciniomycotina</taxon>
        <taxon>Pucciniomycetes</taxon>
        <taxon>Pucciniales</taxon>
        <taxon>Pucciniaceae</taxon>
        <taxon>Puccinia</taxon>
    </lineage>
</organism>
<feature type="compositionally biased region" description="Basic and acidic residues" evidence="1">
    <location>
        <begin position="44"/>
        <end position="54"/>
    </location>
</feature>
<name>A0A5B0QHG8_PUCGR</name>
<feature type="compositionally biased region" description="Basic and acidic residues" evidence="1">
    <location>
        <begin position="13"/>
        <end position="28"/>
    </location>
</feature>
<comment type="caution">
    <text evidence="2">The sequence shown here is derived from an EMBL/GenBank/DDBJ whole genome shotgun (WGS) entry which is preliminary data.</text>
</comment>
<proteinExistence type="predicted"/>
<reference evidence="2 3" key="1">
    <citation type="submission" date="2019-05" db="EMBL/GenBank/DDBJ databases">
        <title>Emergence of the Ug99 lineage of the wheat stem rust pathogen through somatic hybridization.</title>
        <authorList>
            <person name="Li F."/>
            <person name="Upadhyaya N.M."/>
            <person name="Sperschneider J."/>
            <person name="Matny O."/>
            <person name="Nguyen-Phuc H."/>
            <person name="Mago R."/>
            <person name="Raley C."/>
            <person name="Miller M.E."/>
            <person name="Silverstein K.A.T."/>
            <person name="Henningsen E."/>
            <person name="Hirsch C.D."/>
            <person name="Visser B."/>
            <person name="Pretorius Z.A."/>
            <person name="Steffenson B.J."/>
            <person name="Schwessinger B."/>
            <person name="Dodds P.N."/>
            <person name="Figueroa M."/>
        </authorList>
    </citation>
    <scope>NUCLEOTIDE SEQUENCE [LARGE SCALE GENOMIC DNA]</scope>
    <source>
        <strain evidence="2 3">Ug99</strain>
    </source>
</reference>
<dbReference type="EMBL" id="VDEP01000277">
    <property type="protein sequence ID" value="KAA1112479.1"/>
    <property type="molecule type" value="Genomic_DNA"/>
</dbReference>
<evidence type="ECO:0000313" key="2">
    <source>
        <dbReference type="EMBL" id="KAA1112479.1"/>
    </source>
</evidence>
<gene>
    <name evidence="2" type="ORF">PGTUg99_016686</name>
</gene>
<evidence type="ECO:0000256" key="1">
    <source>
        <dbReference type="SAM" id="MobiDB-lite"/>
    </source>
</evidence>
<sequence>MVEANSTRATSKKIKESTTGKDKLEEIAITKALTPTGGNTDAMKSNERVEDTNKAPDGNDQALSGNSQFVARDNPRANDTSKSRRDQAPVAMNIPVPANAANNEIRKEQASTSFDRPIVNSRDGRIESGYPRGCGYPLTISAETHIRIRRRIPASVGGYPRGYQRGYPRIPAL</sequence>
<feature type="region of interest" description="Disordered" evidence="1">
    <location>
        <begin position="1"/>
        <end position="111"/>
    </location>
</feature>
<dbReference type="AlphaFoldDB" id="A0A5B0QHG8"/>
<dbReference type="Proteomes" id="UP000325313">
    <property type="component" value="Unassembled WGS sequence"/>
</dbReference>